<dbReference type="Proteomes" id="UP000825051">
    <property type="component" value="Chromosome"/>
</dbReference>
<dbReference type="EMBL" id="CP080507">
    <property type="protein sequence ID" value="QYM79196.1"/>
    <property type="molecule type" value="Genomic_DNA"/>
</dbReference>
<reference evidence="3" key="1">
    <citation type="submission" date="2021-08" db="EMBL/GenBank/DDBJ databases">
        <title>Genome of a novel bacterium of the phylum Verrucomicrobia, Oleiharenicola sp. KSB-15.</title>
        <authorList>
            <person name="Chung J.-H."/>
            <person name="Ahn J.-H."/>
            <person name="Yoon Y."/>
            <person name="Kim D.-Y."/>
            <person name="An S.-H."/>
            <person name="Park I."/>
            <person name="Yeon J."/>
        </authorList>
    </citation>
    <scope>NUCLEOTIDE SEQUENCE</scope>
    <source>
        <strain evidence="3">KSB-15</strain>
    </source>
</reference>
<dbReference type="SUPFAM" id="SSF48230">
    <property type="entry name" value="Chondroitin AC/alginate lyase"/>
    <property type="match status" value="1"/>
</dbReference>
<dbReference type="Pfam" id="PF07940">
    <property type="entry name" value="Hepar_II_III_C"/>
    <property type="match status" value="1"/>
</dbReference>
<dbReference type="RefSeq" id="WP_220162738.1">
    <property type="nucleotide sequence ID" value="NZ_CP080507.1"/>
</dbReference>
<dbReference type="KEGG" id="ole:K0B96_00850"/>
<dbReference type="Gene3D" id="2.70.98.70">
    <property type="match status" value="1"/>
</dbReference>
<dbReference type="Gene3D" id="1.50.10.100">
    <property type="entry name" value="Chondroitin AC/alginate lyase"/>
    <property type="match status" value="1"/>
</dbReference>
<accession>A0A8F9XLG5</accession>
<dbReference type="InterPro" id="IPR012480">
    <property type="entry name" value="Hepar_II_III_C"/>
</dbReference>
<dbReference type="InterPro" id="IPR006311">
    <property type="entry name" value="TAT_signal"/>
</dbReference>
<organism evidence="3 4">
    <name type="scientific">Horticoccus luteus</name>
    <dbReference type="NCBI Taxonomy" id="2862869"/>
    <lineage>
        <taxon>Bacteria</taxon>
        <taxon>Pseudomonadati</taxon>
        <taxon>Verrucomicrobiota</taxon>
        <taxon>Opitutia</taxon>
        <taxon>Opitutales</taxon>
        <taxon>Opitutaceae</taxon>
        <taxon>Horticoccus</taxon>
    </lineage>
</organism>
<feature type="domain" description="Heparinase II/III-like C-terminal" evidence="2">
    <location>
        <begin position="442"/>
        <end position="643"/>
    </location>
</feature>
<dbReference type="GO" id="GO:0030313">
    <property type="term" value="C:cell envelope"/>
    <property type="evidence" value="ECO:0007669"/>
    <property type="project" value="UniProtKB-SubCell"/>
</dbReference>
<protein>
    <submittedName>
        <fullName evidence="3">Heparinase II/III family protein</fullName>
    </submittedName>
</protein>
<comment type="subcellular location">
    <subcellularLocation>
        <location evidence="1">Cell envelope</location>
    </subcellularLocation>
</comment>
<dbReference type="PROSITE" id="PS51318">
    <property type="entry name" value="TAT"/>
    <property type="match status" value="1"/>
</dbReference>
<evidence type="ECO:0000256" key="1">
    <source>
        <dbReference type="ARBA" id="ARBA00004196"/>
    </source>
</evidence>
<evidence type="ECO:0000313" key="3">
    <source>
        <dbReference type="EMBL" id="QYM79196.1"/>
    </source>
</evidence>
<proteinExistence type="predicted"/>
<keyword evidence="4" id="KW-1185">Reference proteome</keyword>
<dbReference type="GO" id="GO:0016829">
    <property type="term" value="F:lyase activity"/>
    <property type="evidence" value="ECO:0007669"/>
    <property type="project" value="InterPro"/>
</dbReference>
<evidence type="ECO:0000259" key="2">
    <source>
        <dbReference type="Pfam" id="PF07940"/>
    </source>
</evidence>
<evidence type="ECO:0000313" key="4">
    <source>
        <dbReference type="Proteomes" id="UP000825051"/>
    </source>
</evidence>
<dbReference type="AlphaFoldDB" id="A0A8F9XLG5"/>
<gene>
    <name evidence="3" type="ORF">K0B96_00850</name>
</gene>
<dbReference type="InterPro" id="IPR008929">
    <property type="entry name" value="Chondroitin_lyas"/>
</dbReference>
<name>A0A8F9XLG5_9BACT</name>
<sequence>MNPSSDSATKRGVTRRKFLQGSLGAGALVALGRPGKLSATVAAGDAATGWAPTSGGVRRGLVFDDADGPRIRATLARPEFAAFWASSTGADLAADTRFLTDELDLTKRNTHLLRATAILQRTAFTQAIAPEERQLALARLAYRRVMDFPRWDWILEDGKFPVGVMRGASTGIAVICALDWLGDALGDGAREAVVRRVGEEMGPAGFRAVGGMTHHEPMPHWSMDPVVSDIDHVDVSRWPEVLNHTNLRIIATSGLAAAACFLKGRHPDAEKWFELSRDSLRRFAGWMPADESFPEGPGYWGFTFTYYLLAVEMLRRTWGADERAVLDFPTMARYTLAAAMPTLARPDDCVNIGDANTAASVNPLAWIAREFRDSTAQAQVVRPGLMGAGDFQWAAIWFDATVPPRIAPDVTLDREVAPGLVLSRSGWALEDRVVCLRSGGPVNHEHADRNSVLFAAWGERLINDPLHASYSVSNPLWLLRQTEAHSAVLIDGRGHAYHHGEEGVNASKASATLLDHRVAHDWMRATSDATDAYRLAGLPVQRVVRTIVFLKTGLLIVFDAVDLTEAKTVEVRFQAYNDDRRGQVSAAGATFAIERPGAVLHGRVAAEGEVQVVSGRLDLPATVGVYPFAAVRAVAATRQRIVTAASAIRRGGAADALHWSRVGKTWRLTGTHAGQALRLTIEERAETAVPIVVM</sequence>